<evidence type="ECO:0000313" key="2">
    <source>
        <dbReference type="EMBL" id="MBF5052468.1"/>
    </source>
</evidence>
<dbReference type="InterPro" id="IPR036866">
    <property type="entry name" value="RibonucZ/Hydroxyglut_hydro"/>
</dbReference>
<evidence type="ECO:0000313" key="3">
    <source>
        <dbReference type="Proteomes" id="UP000644441"/>
    </source>
</evidence>
<dbReference type="InterPro" id="IPR001279">
    <property type="entry name" value="Metallo-B-lactamas"/>
</dbReference>
<dbReference type="SMART" id="SM00849">
    <property type="entry name" value="Lactamase_B"/>
    <property type="match status" value="1"/>
</dbReference>
<gene>
    <name evidence="2" type="ORF">ISO4_01070</name>
</gene>
<keyword evidence="3" id="KW-1185">Reference proteome</keyword>
<protein>
    <submittedName>
        <fullName evidence="2">Metallo-beta-lactamase family protein</fullName>
    </submittedName>
</protein>
<dbReference type="RefSeq" id="WP_194855418.1">
    <property type="nucleotide sequence ID" value="NZ_ARXR01000006.1"/>
</dbReference>
<dbReference type="PANTHER" id="PTHR47619:SF1">
    <property type="entry name" value="EXODEOXYRIBONUCLEASE WALJ"/>
    <property type="match status" value="1"/>
</dbReference>
<proteinExistence type="predicted"/>
<evidence type="ECO:0000259" key="1">
    <source>
        <dbReference type="SMART" id="SM00849"/>
    </source>
</evidence>
<dbReference type="Pfam" id="PF12706">
    <property type="entry name" value="Lactamase_B_2"/>
    <property type="match status" value="1"/>
</dbReference>
<organism evidence="2 3">
    <name type="scientific">Alloalcanivorax venustensis ISO4</name>
    <dbReference type="NCBI Taxonomy" id="1177184"/>
    <lineage>
        <taxon>Bacteria</taxon>
        <taxon>Pseudomonadati</taxon>
        <taxon>Pseudomonadota</taxon>
        <taxon>Gammaproteobacteria</taxon>
        <taxon>Oceanospirillales</taxon>
        <taxon>Alcanivoracaceae</taxon>
        <taxon>Alloalcanivorax</taxon>
    </lineage>
</organism>
<dbReference type="EMBL" id="ARXR01000006">
    <property type="protein sequence ID" value="MBF5052468.1"/>
    <property type="molecule type" value="Genomic_DNA"/>
</dbReference>
<dbReference type="PANTHER" id="PTHR47619">
    <property type="entry name" value="METALLO-HYDROLASE YYCJ-RELATED"/>
    <property type="match status" value="1"/>
</dbReference>
<reference evidence="2 3" key="1">
    <citation type="submission" date="2012-09" db="EMBL/GenBank/DDBJ databases">
        <title>Genome Sequence of alkane-degrading Bacterium Alcanivorax venustensis ISO4.</title>
        <authorList>
            <person name="Lai Q."/>
            <person name="Shao Z."/>
        </authorList>
    </citation>
    <scope>NUCLEOTIDE SEQUENCE [LARGE SCALE GENOMIC DNA]</scope>
    <source>
        <strain evidence="2 3">ISO4</strain>
    </source>
</reference>
<sequence length="270" mass="29201">MRLASLGSGSKGNGTLVCAGDLLVLVDCGFSLRETERRLAALGLSATDLAALLVTHEHGDHVRGAGALARKYKTPLYSTFGTARAVTGKAAGFHGADWREVRPGRTFELADMTVTPVTVPHDALEPCQYRFSWRQRELGVLTDLGSLTPHVVDAYRECDALVLECNHEPELLAAGPYPASLKRRGGGGPYPASLKRRVGGNLGHLSNQQAATLLGHCNVDRLQHLVLSHLSEQNNTPDHALGWIHQAVEAGRERIRVASQEQGFGWLDIH</sequence>
<dbReference type="InterPro" id="IPR052533">
    <property type="entry name" value="WalJ/YycJ-like"/>
</dbReference>
<feature type="domain" description="Metallo-beta-lactamase" evidence="1">
    <location>
        <begin position="11"/>
        <end position="176"/>
    </location>
</feature>
<dbReference type="SUPFAM" id="SSF56281">
    <property type="entry name" value="Metallo-hydrolase/oxidoreductase"/>
    <property type="match status" value="1"/>
</dbReference>
<dbReference type="Proteomes" id="UP000644441">
    <property type="component" value="Unassembled WGS sequence"/>
</dbReference>
<name>A0ABS0AE91_9GAMM</name>
<dbReference type="Gene3D" id="3.60.15.10">
    <property type="entry name" value="Ribonuclease Z/Hydroxyacylglutathione hydrolase-like"/>
    <property type="match status" value="1"/>
</dbReference>
<accession>A0ABS0AE91</accession>
<comment type="caution">
    <text evidence="2">The sequence shown here is derived from an EMBL/GenBank/DDBJ whole genome shotgun (WGS) entry which is preliminary data.</text>
</comment>